<sequence length="47" mass="5575">MLETEEKSVGNVLIFPMLYFIVLIYLSMIEYFVNVIKQEFSLLNSVR</sequence>
<name>K9ZFP9_ANACC</name>
<keyword evidence="1" id="KW-0472">Membrane</keyword>
<gene>
    <name evidence="2" type="ordered locus">Anacy_1675</name>
</gene>
<evidence type="ECO:0000256" key="1">
    <source>
        <dbReference type="SAM" id="Phobius"/>
    </source>
</evidence>
<feature type="transmembrane region" description="Helical" evidence="1">
    <location>
        <begin position="12"/>
        <end position="33"/>
    </location>
</feature>
<keyword evidence="3" id="KW-1185">Reference proteome</keyword>
<dbReference type="Proteomes" id="UP000010474">
    <property type="component" value="Chromosome"/>
</dbReference>
<dbReference type="EMBL" id="CP003659">
    <property type="protein sequence ID" value="AFZ57175.1"/>
    <property type="molecule type" value="Genomic_DNA"/>
</dbReference>
<keyword evidence="1" id="KW-0812">Transmembrane</keyword>
<accession>K9ZFP9</accession>
<dbReference type="KEGG" id="acy:Anacy_1675"/>
<dbReference type="STRING" id="272123.Anacy_1675"/>
<evidence type="ECO:0000313" key="3">
    <source>
        <dbReference type="Proteomes" id="UP000010474"/>
    </source>
</evidence>
<dbReference type="HOGENOM" id="CLU_3163914_0_0_3"/>
<evidence type="ECO:0000313" key="2">
    <source>
        <dbReference type="EMBL" id="AFZ57175.1"/>
    </source>
</evidence>
<reference evidence="3" key="1">
    <citation type="journal article" date="2013" name="Proc. Natl. Acad. Sci. U.S.A.">
        <title>Improving the coverage of the cyanobacterial phylum using diversity-driven genome sequencing.</title>
        <authorList>
            <person name="Shih P.M."/>
            <person name="Wu D."/>
            <person name="Latifi A."/>
            <person name="Axen S.D."/>
            <person name="Fewer D.P."/>
            <person name="Talla E."/>
            <person name="Calteau A."/>
            <person name="Cai F."/>
            <person name="Tandeau de Marsac N."/>
            <person name="Rippka R."/>
            <person name="Herdman M."/>
            <person name="Sivonen K."/>
            <person name="Coursin T."/>
            <person name="Laurent T."/>
            <person name="Goodwin L."/>
            <person name="Nolan M."/>
            <person name="Davenport K.W."/>
            <person name="Han C.S."/>
            <person name="Rubin E.M."/>
            <person name="Eisen J.A."/>
            <person name="Woyke T."/>
            <person name="Gugger M."/>
            <person name="Kerfeld C.A."/>
        </authorList>
    </citation>
    <scope>NUCLEOTIDE SEQUENCE [LARGE SCALE GENOMIC DNA]</scope>
    <source>
        <strain evidence="3">ATCC 27899 / PCC 7122</strain>
    </source>
</reference>
<keyword evidence="1" id="KW-1133">Transmembrane helix</keyword>
<dbReference type="AlphaFoldDB" id="K9ZFP9"/>
<protein>
    <submittedName>
        <fullName evidence="2">Uncharacterized protein</fullName>
    </submittedName>
</protein>
<proteinExistence type="predicted"/>
<organism evidence="2 3">
    <name type="scientific">Anabaena cylindrica (strain ATCC 27899 / PCC 7122)</name>
    <dbReference type="NCBI Taxonomy" id="272123"/>
    <lineage>
        <taxon>Bacteria</taxon>
        <taxon>Bacillati</taxon>
        <taxon>Cyanobacteriota</taxon>
        <taxon>Cyanophyceae</taxon>
        <taxon>Nostocales</taxon>
        <taxon>Nostocaceae</taxon>
        <taxon>Anabaena</taxon>
    </lineage>
</organism>